<proteinExistence type="predicted"/>
<keyword evidence="5" id="KW-1133">Transmembrane helix</keyword>
<dbReference type="Proteomes" id="UP001519460">
    <property type="component" value="Unassembled WGS sequence"/>
</dbReference>
<evidence type="ECO:0000256" key="1">
    <source>
        <dbReference type="ARBA" id="ARBA00022737"/>
    </source>
</evidence>
<dbReference type="InterPro" id="IPR013098">
    <property type="entry name" value="Ig_I-set"/>
</dbReference>
<dbReference type="Pfam" id="PF13927">
    <property type="entry name" value="Ig_3"/>
    <property type="match status" value="1"/>
</dbReference>
<dbReference type="Gene3D" id="2.60.40.10">
    <property type="entry name" value="Immunoglobulins"/>
    <property type="match status" value="8"/>
</dbReference>
<evidence type="ECO:0000259" key="7">
    <source>
        <dbReference type="PROSITE" id="PS50853"/>
    </source>
</evidence>
<keyword evidence="1" id="KW-0677">Repeat</keyword>
<feature type="transmembrane region" description="Helical" evidence="5">
    <location>
        <begin position="773"/>
        <end position="794"/>
    </location>
</feature>
<dbReference type="EMBL" id="JACVVK020000012">
    <property type="protein sequence ID" value="KAK7505040.1"/>
    <property type="molecule type" value="Genomic_DNA"/>
</dbReference>
<feature type="domain" description="Ig-like" evidence="6">
    <location>
        <begin position="41"/>
        <end position="130"/>
    </location>
</feature>
<dbReference type="CDD" id="cd00096">
    <property type="entry name" value="Ig"/>
    <property type="match status" value="1"/>
</dbReference>
<feature type="domain" description="Ig-like" evidence="6">
    <location>
        <begin position="220"/>
        <end position="307"/>
    </location>
</feature>
<feature type="compositionally biased region" description="Basic and acidic residues" evidence="4">
    <location>
        <begin position="859"/>
        <end position="878"/>
    </location>
</feature>
<dbReference type="AlphaFoldDB" id="A0ABD0LZK8"/>
<feature type="non-terminal residue" evidence="8">
    <location>
        <position position="1"/>
    </location>
</feature>
<dbReference type="InterPro" id="IPR013783">
    <property type="entry name" value="Ig-like_fold"/>
</dbReference>
<evidence type="ECO:0000313" key="8">
    <source>
        <dbReference type="EMBL" id="KAK7505040.1"/>
    </source>
</evidence>
<feature type="region of interest" description="Disordered" evidence="4">
    <location>
        <begin position="840"/>
        <end position="885"/>
    </location>
</feature>
<feature type="domain" description="Ig-like" evidence="6">
    <location>
        <begin position="131"/>
        <end position="215"/>
    </location>
</feature>
<dbReference type="PANTHER" id="PTHR13817:SF166">
    <property type="entry name" value="NEURONAL IGCAM-RELATED"/>
    <property type="match status" value="1"/>
</dbReference>
<sequence>DQGQNLWISDVGKSWEGQYTCVAENSYGQKTASASVTVIVPPVTLQNLGARSVLLGNVILLPCFIYSDPDPAFVWFHDGQPVVEDERRKLLTTGLFFNPVTLSDRGDYSCQGTNKGGQAWSNGTLDVRVSPSAAANQSVAAVLGQPLTLTCIVQGHPTPSVSWLHNGTEFVNGSVVSASGKSTITRRVFSWSMAGNYTCVAENEDGIARADIHVAAQAVPIVMQIQGKTAVDINRSINLTCVFSGVPAPTVTWLFTGEKISASMDGRVKLPSPDTLLITFAQKRDEGRYECVASNIVGNSSSHVDIIIVEPPRPPELLEARPLSKNSVLLRWQHVFQAPETTVDTFSITYRQRVGGRTVMYPEKLSSLITQWEVDGLKPGTEYVFTVSAENSAGVGLPSNSLSAITFESGPLEPQNVRVVSTEARRVRISWEVPAQTNGNIHQYQLQYRRQAKDTDYSVLSVSSSVLPTQTVILENLQPYTVYELRVRAANMWNRTLLWGQFSSPLTVLTNMTKPTAPPASMMATSLDPFSVRAEWHPVPESSRHGPITGYRLTYFMENQDRPLRTVLTNRSQHSPDRYGVVSVDFHQVHLHKVSLLFHYMPIPRKDVNCELTSYVVQYRLTGTTQWTELVTSDNITLSADISDVKPWSWYEVRVAGEDVAGDPRSQSILVVRRGANISDRVPGKKKTVVVNVTHAELAPLLPGVMYNVSIFAINMAGAGQPTILRIRTASLSSTASSPATTTPSPAAFTLGQVQNTTTTAGEGSSSSHDLPAIVAGSLVGAAILFIILAIFLCRCLKARRQHRAKYLIQDGGMSFSRAAAGSFYRHIDESDIIITAQHPALESSDRDTRTQQQQQQQTDKRDETAGKQHVVVQREDSAPQQLTDPTWFTQQAHRMAEAAEGPAMYLPGAFSPGATATDGRPSSFPLPSPGGIENPAFVDDRLSLPGLPPPDRTPEGAASPEGIEKRSSALVRKRGRMRSESAAAIAVMRSATSASLAADDTESLLSNEFTNVDTEVVFKHRTVL</sequence>
<feature type="region of interest" description="Disordered" evidence="4">
    <location>
        <begin position="907"/>
        <end position="976"/>
    </location>
</feature>
<dbReference type="CDD" id="cd00063">
    <property type="entry name" value="FN3"/>
    <property type="match status" value="3"/>
</dbReference>
<protein>
    <submittedName>
        <fullName evidence="8">Uncharacterized protein</fullName>
    </submittedName>
</protein>
<dbReference type="PANTHER" id="PTHR13817">
    <property type="entry name" value="TITIN"/>
    <property type="match status" value="1"/>
</dbReference>
<dbReference type="SMART" id="SM00409">
    <property type="entry name" value="IG"/>
    <property type="match status" value="3"/>
</dbReference>
<dbReference type="InterPro" id="IPR036179">
    <property type="entry name" value="Ig-like_dom_sf"/>
</dbReference>
<dbReference type="SMART" id="SM00408">
    <property type="entry name" value="IGc2"/>
    <property type="match status" value="3"/>
</dbReference>
<evidence type="ECO:0000259" key="6">
    <source>
        <dbReference type="PROSITE" id="PS50835"/>
    </source>
</evidence>
<keyword evidence="5" id="KW-0812">Transmembrane</keyword>
<keyword evidence="5" id="KW-0472">Membrane</keyword>
<name>A0ABD0LZK8_9CAEN</name>
<comment type="caution">
    <text evidence="8">The sequence shown here is derived from an EMBL/GenBank/DDBJ whole genome shotgun (WGS) entry which is preliminary data.</text>
</comment>
<keyword evidence="2" id="KW-1015">Disulfide bond</keyword>
<evidence type="ECO:0000256" key="3">
    <source>
        <dbReference type="ARBA" id="ARBA00023319"/>
    </source>
</evidence>
<reference evidence="8 9" key="1">
    <citation type="journal article" date="2023" name="Sci. Data">
        <title>Genome assembly of the Korean intertidal mud-creeper Batillaria attramentaria.</title>
        <authorList>
            <person name="Patra A.K."/>
            <person name="Ho P.T."/>
            <person name="Jun S."/>
            <person name="Lee S.J."/>
            <person name="Kim Y."/>
            <person name="Won Y.J."/>
        </authorList>
    </citation>
    <scope>NUCLEOTIDE SEQUENCE [LARGE SCALE GENOMIC DNA]</scope>
    <source>
        <strain evidence="8">Wonlab-2016</strain>
    </source>
</reference>
<accession>A0ABD0LZK8</accession>
<dbReference type="PROSITE" id="PS50835">
    <property type="entry name" value="IG_LIKE"/>
    <property type="match status" value="3"/>
</dbReference>
<dbReference type="InterPro" id="IPR003598">
    <property type="entry name" value="Ig_sub2"/>
</dbReference>
<organism evidence="8 9">
    <name type="scientific">Batillaria attramentaria</name>
    <dbReference type="NCBI Taxonomy" id="370345"/>
    <lineage>
        <taxon>Eukaryota</taxon>
        <taxon>Metazoa</taxon>
        <taxon>Spiralia</taxon>
        <taxon>Lophotrochozoa</taxon>
        <taxon>Mollusca</taxon>
        <taxon>Gastropoda</taxon>
        <taxon>Caenogastropoda</taxon>
        <taxon>Sorbeoconcha</taxon>
        <taxon>Cerithioidea</taxon>
        <taxon>Batillariidae</taxon>
        <taxon>Batillaria</taxon>
    </lineage>
</organism>
<evidence type="ECO:0000256" key="5">
    <source>
        <dbReference type="SAM" id="Phobius"/>
    </source>
</evidence>
<dbReference type="Pfam" id="PF00041">
    <property type="entry name" value="fn3"/>
    <property type="match status" value="2"/>
</dbReference>
<dbReference type="SUPFAM" id="SSF48726">
    <property type="entry name" value="Immunoglobulin"/>
    <property type="match status" value="4"/>
</dbReference>
<keyword evidence="3" id="KW-0393">Immunoglobulin domain</keyword>
<keyword evidence="9" id="KW-1185">Reference proteome</keyword>
<dbReference type="InterPro" id="IPR003599">
    <property type="entry name" value="Ig_sub"/>
</dbReference>
<feature type="domain" description="Fibronectin type-III" evidence="7">
    <location>
        <begin position="580"/>
        <end position="677"/>
    </location>
</feature>
<evidence type="ECO:0000256" key="4">
    <source>
        <dbReference type="SAM" id="MobiDB-lite"/>
    </source>
</evidence>
<dbReference type="SUPFAM" id="SSF49265">
    <property type="entry name" value="Fibronectin type III"/>
    <property type="match status" value="3"/>
</dbReference>
<dbReference type="SMART" id="SM00060">
    <property type="entry name" value="FN3"/>
    <property type="match status" value="3"/>
</dbReference>
<dbReference type="Pfam" id="PF07679">
    <property type="entry name" value="I-set"/>
    <property type="match status" value="3"/>
</dbReference>
<evidence type="ECO:0000256" key="2">
    <source>
        <dbReference type="ARBA" id="ARBA00023157"/>
    </source>
</evidence>
<feature type="domain" description="Fibronectin type-III" evidence="7">
    <location>
        <begin position="311"/>
        <end position="409"/>
    </location>
</feature>
<gene>
    <name evidence="8" type="ORF">BaRGS_00003610</name>
</gene>
<dbReference type="InterPro" id="IPR007110">
    <property type="entry name" value="Ig-like_dom"/>
</dbReference>
<dbReference type="InterPro" id="IPR003961">
    <property type="entry name" value="FN3_dom"/>
</dbReference>
<dbReference type="InterPro" id="IPR050964">
    <property type="entry name" value="Striated_Muscle_Regulatory"/>
</dbReference>
<evidence type="ECO:0000313" key="9">
    <source>
        <dbReference type="Proteomes" id="UP001519460"/>
    </source>
</evidence>
<dbReference type="FunFam" id="2.60.40.10:FF:000032">
    <property type="entry name" value="palladin isoform X1"/>
    <property type="match status" value="1"/>
</dbReference>
<dbReference type="InterPro" id="IPR036116">
    <property type="entry name" value="FN3_sf"/>
</dbReference>
<feature type="domain" description="Fibronectin type-III" evidence="7">
    <location>
        <begin position="413"/>
        <end position="516"/>
    </location>
</feature>
<dbReference type="PROSITE" id="PS50853">
    <property type="entry name" value="FN3"/>
    <property type="match status" value="3"/>
</dbReference>